<proteinExistence type="predicted"/>
<evidence type="ECO:0000256" key="1">
    <source>
        <dbReference type="ARBA" id="ARBA00003732"/>
    </source>
</evidence>
<dbReference type="InterPro" id="IPR011990">
    <property type="entry name" value="TPR-like_helical_dom_sf"/>
</dbReference>
<dbReference type="PANTHER" id="PTHR46674">
    <property type="entry name" value="INACTIVE PEPTIDYL-PROLYL CIS-TRANS ISOMERASE FKBP6"/>
    <property type="match status" value="1"/>
</dbReference>
<keyword evidence="5" id="KW-0802">TPR repeat</keyword>
<dbReference type="InterPro" id="IPR042282">
    <property type="entry name" value="FKBP6/shu"/>
</dbReference>
<dbReference type="InterPro" id="IPR013083">
    <property type="entry name" value="Znf_RING/FYVE/PHD"/>
</dbReference>
<comment type="function">
    <text evidence="1">May be involved in environmental stress response.</text>
</comment>
<dbReference type="SUPFAM" id="SSF48452">
    <property type="entry name" value="TPR-like"/>
    <property type="match status" value="3"/>
</dbReference>
<dbReference type="InterPro" id="IPR019734">
    <property type="entry name" value="TPR_rpt"/>
</dbReference>
<dbReference type="SUPFAM" id="SSF118310">
    <property type="entry name" value="AN1-like Zinc finger"/>
    <property type="match status" value="1"/>
</dbReference>
<evidence type="ECO:0000256" key="4">
    <source>
        <dbReference type="ARBA" id="ARBA00022771"/>
    </source>
</evidence>
<evidence type="ECO:0000259" key="8">
    <source>
        <dbReference type="SMART" id="SM00154"/>
    </source>
</evidence>
<keyword evidence="3" id="KW-0677">Repeat</keyword>
<keyword evidence="6" id="KW-0862">Zinc</keyword>
<dbReference type="InterPro" id="IPR035896">
    <property type="entry name" value="AN1-like_Znf"/>
</dbReference>
<dbReference type="Gene3D" id="1.25.40.10">
    <property type="entry name" value="Tetratricopeptide repeat domain"/>
    <property type="match status" value="3"/>
</dbReference>
<dbReference type="SMART" id="SM00028">
    <property type="entry name" value="TPR"/>
    <property type="match status" value="7"/>
</dbReference>
<gene>
    <name evidence="9" type="ORF">C2E21_4202</name>
</gene>
<evidence type="ECO:0000256" key="7">
    <source>
        <dbReference type="SAM" id="MobiDB-lite"/>
    </source>
</evidence>
<evidence type="ECO:0000256" key="3">
    <source>
        <dbReference type="ARBA" id="ARBA00022737"/>
    </source>
</evidence>
<keyword evidence="10" id="KW-1185">Reference proteome</keyword>
<dbReference type="AlphaFoldDB" id="A0A2P6TT19"/>
<evidence type="ECO:0000256" key="2">
    <source>
        <dbReference type="ARBA" id="ARBA00022723"/>
    </source>
</evidence>
<protein>
    <submittedName>
        <fullName evidence="9">Zinc finger AN1 and C2H2 domain-containing stress-associated</fullName>
    </submittedName>
</protein>
<accession>A0A2P6TT19</accession>
<dbReference type="PANTHER" id="PTHR46674:SF1">
    <property type="entry name" value="INACTIVE PEPTIDYL-PROLYL CIS-TRANS ISOMERASE FKBP6"/>
    <property type="match status" value="1"/>
</dbReference>
<dbReference type="Gene3D" id="3.30.40.10">
    <property type="entry name" value="Zinc/RING finger domain, C3HC4 (zinc finger)"/>
    <property type="match status" value="1"/>
</dbReference>
<evidence type="ECO:0000256" key="6">
    <source>
        <dbReference type="ARBA" id="ARBA00022833"/>
    </source>
</evidence>
<dbReference type="EMBL" id="LHPG02000007">
    <property type="protein sequence ID" value="PRW57215.1"/>
    <property type="molecule type" value="Genomic_DNA"/>
</dbReference>
<feature type="domain" description="AN1-type" evidence="8">
    <location>
        <begin position="28"/>
        <end position="67"/>
    </location>
</feature>
<evidence type="ECO:0000256" key="5">
    <source>
        <dbReference type="ARBA" id="ARBA00022803"/>
    </source>
</evidence>
<sequence>MLHWRVEVAAPGRDPQMDPELARCMVSCGLAGCSKRVLLALECEWCGSKFCSEHALASEHECKGRTECPHCLSYIAVGTGDVSAAVTRHVADGACPAVAGRAHCPVPRCKQRLNAVNDFTCPQCSTHRGKRQMAEMNFDGATIAFQAAAEALAGHPLNAACKALREESLLGLARCKLATTRYQGCIDACKLVLASTSDAGRQSRARCAYGQALLATREYSAAVRQLEKAVATGQPTVSDAATPAAAAGGAAEAVASLRELMKQGKAQCEQGDFASAADSFAIAATSLEDYTHAADAKAAWVESRLSLAQCQLTLGRHQECVDLCNRLLSSTSNSERRGAAHYACGQGLQGLRDYAGALQHLHLAVGIIKQPLRRSVEASILEVLSRSQRCGADPASALAAGKAEQLMEQGKRRMQRQDFTGATAAFYAASEAVEAHTGNASCKAQWEECQLELARCHLRNVDYEACINVCTLLLDAKDSQDVRCTAHYLCGQALLAMGDSAAAVFQLKQAAAMVPEPFRLPAAEALEQAQRDLHDSAPTSPTLAALETAKPLVERGWQQMERENFEGAAATLQAAADTLAGHPGRTCWRRVTGGILASTPQAREALQAATQSLEQQPVARPSLAAREAPPEATAPQTTCLRCHRGRLDGALMHGTTLHICVCWACACELAEQRKPCPKCHTRFDQIARLLNPSQATRASRRPRATAPVTNSRNGGEQGPPASAQPPAPALKPAAAKAMRAGSKQSLAVDLIVLCSAVAATWVVTYTLFSAIGAVRQELRQEFGAVRLEVGAVRQDLAEVKDSTAALLDELIVQEGTIGAQMEHVSVQLDARGAQLDQLSSQMQQLLAQEGS</sequence>
<comment type="caution">
    <text evidence="9">The sequence shown here is derived from an EMBL/GenBank/DDBJ whole genome shotgun (WGS) entry which is preliminary data.</text>
</comment>
<dbReference type="GO" id="GO:0008270">
    <property type="term" value="F:zinc ion binding"/>
    <property type="evidence" value="ECO:0007669"/>
    <property type="project" value="UniProtKB-KW"/>
</dbReference>
<dbReference type="Gene3D" id="4.10.1110.10">
    <property type="entry name" value="AN1-like Zinc finger"/>
    <property type="match status" value="1"/>
</dbReference>
<keyword evidence="4" id="KW-0863">Zinc-finger</keyword>
<evidence type="ECO:0000313" key="9">
    <source>
        <dbReference type="EMBL" id="PRW57215.1"/>
    </source>
</evidence>
<dbReference type="Proteomes" id="UP000239899">
    <property type="component" value="Unassembled WGS sequence"/>
</dbReference>
<dbReference type="Pfam" id="PF01428">
    <property type="entry name" value="zf-AN1"/>
    <property type="match status" value="1"/>
</dbReference>
<feature type="region of interest" description="Disordered" evidence="7">
    <location>
        <begin position="690"/>
        <end position="735"/>
    </location>
</feature>
<name>A0A2P6TT19_CHLSO</name>
<reference evidence="9 10" key="1">
    <citation type="journal article" date="2018" name="Plant J.">
        <title>Genome sequences of Chlorella sorokiniana UTEX 1602 and Micractinium conductrix SAG 241.80: implications to maltose excretion by a green alga.</title>
        <authorList>
            <person name="Arriola M.B."/>
            <person name="Velmurugan N."/>
            <person name="Zhang Y."/>
            <person name="Plunkett M.H."/>
            <person name="Hondzo H."/>
            <person name="Barney B.M."/>
        </authorList>
    </citation>
    <scope>NUCLEOTIDE SEQUENCE [LARGE SCALE GENOMIC DNA]</scope>
    <source>
        <strain evidence="10">UTEX 1602</strain>
    </source>
</reference>
<dbReference type="InterPro" id="IPR000058">
    <property type="entry name" value="Znf_AN1"/>
</dbReference>
<evidence type="ECO:0000313" key="10">
    <source>
        <dbReference type="Proteomes" id="UP000239899"/>
    </source>
</evidence>
<keyword evidence="2" id="KW-0479">Metal-binding</keyword>
<dbReference type="SMART" id="SM00154">
    <property type="entry name" value="ZnF_AN1"/>
    <property type="match status" value="1"/>
</dbReference>
<organism evidence="9 10">
    <name type="scientific">Chlorella sorokiniana</name>
    <name type="common">Freshwater green alga</name>
    <dbReference type="NCBI Taxonomy" id="3076"/>
    <lineage>
        <taxon>Eukaryota</taxon>
        <taxon>Viridiplantae</taxon>
        <taxon>Chlorophyta</taxon>
        <taxon>core chlorophytes</taxon>
        <taxon>Trebouxiophyceae</taxon>
        <taxon>Chlorellales</taxon>
        <taxon>Chlorellaceae</taxon>
        <taxon>Chlorella clade</taxon>
        <taxon>Chlorella</taxon>
    </lineage>
</organism>